<evidence type="ECO:0000313" key="3">
    <source>
        <dbReference type="Proteomes" id="UP001189624"/>
    </source>
</evidence>
<gene>
    <name evidence="2" type="ORF">AYBTSS11_LOCUS13306</name>
</gene>
<dbReference type="Gene3D" id="1.25.40.20">
    <property type="entry name" value="Ankyrin repeat-containing domain"/>
    <property type="match status" value="1"/>
</dbReference>
<proteinExistence type="predicted"/>
<dbReference type="InterPro" id="IPR036770">
    <property type="entry name" value="Ankyrin_rpt-contain_sf"/>
</dbReference>
<name>A0AA86SGK7_9FABA</name>
<dbReference type="PANTHER" id="PTHR24121">
    <property type="entry name" value="NO MECHANORECEPTOR POTENTIAL C, ISOFORM D-RELATED"/>
    <property type="match status" value="1"/>
</dbReference>
<dbReference type="EMBL" id="OY731401">
    <property type="protein sequence ID" value="CAJ1948664.1"/>
    <property type="molecule type" value="Genomic_DNA"/>
</dbReference>
<dbReference type="Proteomes" id="UP001189624">
    <property type="component" value="Chromosome 4"/>
</dbReference>
<dbReference type="PANTHER" id="PTHR24121:SF20">
    <property type="entry name" value="TONSOKU-LIKE PROTEIN"/>
    <property type="match status" value="1"/>
</dbReference>
<dbReference type="GO" id="GO:0005886">
    <property type="term" value="C:plasma membrane"/>
    <property type="evidence" value="ECO:0007669"/>
    <property type="project" value="UniProtKB-SubCell"/>
</dbReference>
<evidence type="ECO:0000313" key="2">
    <source>
        <dbReference type="EMBL" id="CAJ1948664.1"/>
    </source>
</evidence>
<dbReference type="Gramene" id="rna-AYBTSS11_LOCUS13306">
    <property type="protein sequence ID" value="CAJ1948664.1"/>
    <property type="gene ID" value="gene-AYBTSS11_LOCUS13306"/>
</dbReference>
<reference evidence="2" key="1">
    <citation type="submission" date="2023-10" db="EMBL/GenBank/DDBJ databases">
        <authorList>
            <person name="Domelevo Entfellner J.-B."/>
        </authorList>
    </citation>
    <scope>NUCLEOTIDE SEQUENCE</scope>
</reference>
<dbReference type="AlphaFoldDB" id="A0AA86SGK7"/>
<protein>
    <submittedName>
        <fullName evidence="2">Uncharacterized protein</fullName>
    </submittedName>
</protein>
<comment type="subcellular location">
    <subcellularLocation>
        <location evidence="1">Cell membrane</location>
        <topology evidence="1">Peripheral membrane protein</topology>
    </subcellularLocation>
</comment>
<evidence type="ECO:0000256" key="1">
    <source>
        <dbReference type="ARBA" id="ARBA00004202"/>
    </source>
</evidence>
<dbReference type="SUPFAM" id="SSF48403">
    <property type="entry name" value="Ankyrin repeat"/>
    <property type="match status" value="1"/>
</dbReference>
<organism evidence="2 3">
    <name type="scientific">Sphenostylis stenocarpa</name>
    <dbReference type="NCBI Taxonomy" id="92480"/>
    <lineage>
        <taxon>Eukaryota</taxon>
        <taxon>Viridiplantae</taxon>
        <taxon>Streptophyta</taxon>
        <taxon>Embryophyta</taxon>
        <taxon>Tracheophyta</taxon>
        <taxon>Spermatophyta</taxon>
        <taxon>Magnoliopsida</taxon>
        <taxon>eudicotyledons</taxon>
        <taxon>Gunneridae</taxon>
        <taxon>Pentapetalae</taxon>
        <taxon>rosids</taxon>
        <taxon>fabids</taxon>
        <taxon>Fabales</taxon>
        <taxon>Fabaceae</taxon>
        <taxon>Papilionoideae</taxon>
        <taxon>50 kb inversion clade</taxon>
        <taxon>NPAAA clade</taxon>
        <taxon>indigoferoid/millettioid clade</taxon>
        <taxon>Phaseoleae</taxon>
        <taxon>Sphenostylis</taxon>
    </lineage>
</organism>
<keyword evidence="3" id="KW-1185">Reference proteome</keyword>
<sequence length="221" mass="25901">MSEMETTEGVDRERIENFPLFCENVKIAQSKALKNRCKDFMEIMKKHQEIILVHFDMFENTAIHVATGSINPRLLEELIQMVPVADLERWQALCKKSSGGNTVLHEIVFRKRVLDMARVVFSFEDALHSRKMEEKRPLLELTNNQGETPLFMAAIVIGQHLHVAIWLISTTGFGNSWRNVQMFEEIDHMWKEKKENELAKYLAHIWVEKDLSWQDSPKEYN</sequence>
<accession>A0AA86SGK7</accession>